<dbReference type="InterPro" id="IPR050553">
    <property type="entry name" value="Thioredoxin_ResA/DsbE_sf"/>
</dbReference>
<dbReference type="PANTHER" id="PTHR42852">
    <property type="entry name" value="THIOL:DISULFIDE INTERCHANGE PROTEIN DSBE"/>
    <property type="match status" value="1"/>
</dbReference>
<sequence>MKKYMIHIALILLGMGAVYGQSIPLPVFRKQLKVGDSFPTIQVENWLFGTGTTKNLDSNEKVVLLDFFDTYCTACIASMPKLKKIQQEMSDKVRIVLVTWQDKATIERFWKNNAFIREHKIELPLIYADTVLKGYFPHRAIPHVAWIYKGKVQAITHSDFILESNVRSLYKNKKIQLPLKNDFDIRETPLTPAADSSNAFSTIIRFSGYQDGKPASNYSSQLDTITGYYRTSFINQPIFGTYIAIWSRIKKTLFLKTDARISWQVSDSSRYKNFGGSGTGQIWLAQNGICYERFDKKQETDSLQAIRVLNDLNNWLNINVRWTSRSRKAWVIEGKYKPAKVALDGLNMEGTGVLAFYLDLAGKYPVAVDRVNVKKQIILPEFKNLVELNRHLKHYGLKVIEKVADIEVLEFSDRK</sequence>
<evidence type="ECO:0000259" key="5">
    <source>
        <dbReference type="PROSITE" id="PS51352"/>
    </source>
</evidence>
<evidence type="ECO:0000313" key="7">
    <source>
        <dbReference type="Proteomes" id="UP000250831"/>
    </source>
</evidence>
<dbReference type="GO" id="GO:0017004">
    <property type="term" value="P:cytochrome complex assembly"/>
    <property type="evidence" value="ECO:0007669"/>
    <property type="project" value="UniProtKB-KW"/>
</dbReference>
<evidence type="ECO:0000256" key="4">
    <source>
        <dbReference type="ARBA" id="ARBA00023284"/>
    </source>
</evidence>
<keyword evidence="4" id="KW-0676">Redox-active center</keyword>
<name>A0A363NZQ5_9SPHI</name>
<dbReference type="EMBL" id="QCXX01000001">
    <property type="protein sequence ID" value="PUV26289.1"/>
    <property type="molecule type" value="Genomic_DNA"/>
</dbReference>
<dbReference type="PROSITE" id="PS51352">
    <property type="entry name" value="THIOREDOXIN_2"/>
    <property type="match status" value="1"/>
</dbReference>
<dbReference type="AlphaFoldDB" id="A0A363NZQ5"/>
<dbReference type="GO" id="GO:0016491">
    <property type="term" value="F:oxidoreductase activity"/>
    <property type="evidence" value="ECO:0007669"/>
    <property type="project" value="InterPro"/>
</dbReference>
<dbReference type="RefSeq" id="WP_108632578.1">
    <property type="nucleotide sequence ID" value="NZ_QCXX01000001.1"/>
</dbReference>
<dbReference type="InterPro" id="IPR013740">
    <property type="entry name" value="Redoxin"/>
</dbReference>
<evidence type="ECO:0000256" key="2">
    <source>
        <dbReference type="ARBA" id="ARBA00022748"/>
    </source>
</evidence>
<dbReference type="InterPro" id="IPR036249">
    <property type="entry name" value="Thioredoxin-like_sf"/>
</dbReference>
<dbReference type="Pfam" id="PF08534">
    <property type="entry name" value="Redoxin"/>
    <property type="match status" value="1"/>
</dbReference>
<comment type="subcellular location">
    <subcellularLocation>
        <location evidence="1">Cell envelope</location>
    </subcellularLocation>
</comment>
<dbReference type="Gene3D" id="3.40.30.10">
    <property type="entry name" value="Glutaredoxin"/>
    <property type="match status" value="1"/>
</dbReference>
<comment type="caution">
    <text evidence="6">The sequence shown here is derived from an EMBL/GenBank/DDBJ whole genome shotgun (WGS) entry which is preliminary data.</text>
</comment>
<evidence type="ECO:0000256" key="1">
    <source>
        <dbReference type="ARBA" id="ARBA00004196"/>
    </source>
</evidence>
<dbReference type="GO" id="GO:0030313">
    <property type="term" value="C:cell envelope"/>
    <property type="evidence" value="ECO:0007669"/>
    <property type="project" value="UniProtKB-SubCell"/>
</dbReference>
<evidence type="ECO:0000256" key="3">
    <source>
        <dbReference type="ARBA" id="ARBA00023157"/>
    </source>
</evidence>
<dbReference type="Proteomes" id="UP000250831">
    <property type="component" value="Unassembled WGS sequence"/>
</dbReference>
<keyword evidence="7" id="KW-1185">Reference proteome</keyword>
<dbReference type="PANTHER" id="PTHR42852:SF6">
    <property type="entry name" value="THIOL:DISULFIDE INTERCHANGE PROTEIN DSBE"/>
    <property type="match status" value="1"/>
</dbReference>
<organism evidence="6 7">
    <name type="scientific">Sphingobacterium athyrii</name>
    <dbReference type="NCBI Taxonomy" id="2152717"/>
    <lineage>
        <taxon>Bacteria</taxon>
        <taxon>Pseudomonadati</taxon>
        <taxon>Bacteroidota</taxon>
        <taxon>Sphingobacteriia</taxon>
        <taxon>Sphingobacteriales</taxon>
        <taxon>Sphingobacteriaceae</taxon>
        <taxon>Sphingobacterium</taxon>
    </lineage>
</organism>
<keyword evidence="2" id="KW-0201">Cytochrome c-type biogenesis</keyword>
<protein>
    <recommendedName>
        <fullName evidence="5">Thioredoxin domain-containing protein</fullName>
    </recommendedName>
</protein>
<keyword evidence="3" id="KW-1015">Disulfide bond</keyword>
<dbReference type="InterPro" id="IPR013766">
    <property type="entry name" value="Thioredoxin_domain"/>
</dbReference>
<dbReference type="SUPFAM" id="SSF52833">
    <property type="entry name" value="Thioredoxin-like"/>
    <property type="match status" value="1"/>
</dbReference>
<feature type="domain" description="Thioredoxin" evidence="5">
    <location>
        <begin position="32"/>
        <end position="180"/>
    </location>
</feature>
<gene>
    <name evidence="6" type="ORF">DCO56_04880</name>
</gene>
<dbReference type="OrthoDB" id="793244at2"/>
<accession>A0A363NZQ5</accession>
<evidence type="ECO:0000313" key="6">
    <source>
        <dbReference type="EMBL" id="PUV26289.1"/>
    </source>
</evidence>
<proteinExistence type="predicted"/>
<reference evidence="6 7" key="1">
    <citation type="submission" date="2018-04" db="EMBL/GenBank/DDBJ databases">
        <title>Sphingobacterium sp. M46 Genome.</title>
        <authorList>
            <person name="Cheng J."/>
            <person name="Li Y."/>
        </authorList>
    </citation>
    <scope>NUCLEOTIDE SEQUENCE [LARGE SCALE GENOMIC DNA]</scope>
    <source>
        <strain evidence="6 7">M46</strain>
    </source>
</reference>